<dbReference type="EMBL" id="JASHID010000008">
    <property type="protein sequence ID" value="MDI9865309.1"/>
    <property type="molecule type" value="Genomic_DNA"/>
</dbReference>
<feature type="chain" id="PRO_5046272455" evidence="1">
    <location>
        <begin position="20"/>
        <end position="1789"/>
    </location>
</feature>
<dbReference type="RefSeq" id="WP_283370328.1">
    <property type="nucleotide sequence ID" value="NZ_JASHID010000008.1"/>
</dbReference>
<organism evidence="3 4">
    <name type="scientific">Flectobacillus longus</name>
    <dbReference type="NCBI Taxonomy" id="2984207"/>
    <lineage>
        <taxon>Bacteria</taxon>
        <taxon>Pseudomonadati</taxon>
        <taxon>Bacteroidota</taxon>
        <taxon>Cytophagia</taxon>
        <taxon>Cytophagales</taxon>
        <taxon>Flectobacillaceae</taxon>
        <taxon>Flectobacillus</taxon>
    </lineage>
</organism>
<name>A0ABT6YNY3_9BACT</name>
<dbReference type="Gene3D" id="2.60.40.10">
    <property type="entry name" value="Immunoglobulins"/>
    <property type="match status" value="2"/>
</dbReference>
<dbReference type="NCBIfam" id="TIGR04183">
    <property type="entry name" value="Por_Secre_tail"/>
    <property type="match status" value="1"/>
</dbReference>
<evidence type="ECO:0000256" key="1">
    <source>
        <dbReference type="SAM" id="SignalP"/>
    </source>
</evidence>
<protein>
    <submittedName>
        <fullName evidence="3">T9SS type A sorting domain-containing protein</fullName>
    </submittedName>
</protein>
<keyword evidence="4" id="KW-1185">Reference proteome</keyword>
<feature type="domain" description="Secretion system C-terminal sorting" evidence="2">
    <location>
        <begin position="1712"/>
        <end position="1787"/>
    </location>
</feature>
<gene>
    <name evidence="3" type="ORF">QM480_13295</name>
</gene>
<reference evidence="3 4" key="1">
    <citation type="submission" date="2023-05" db="EMBL/GenBank/DDBJ databases">
        <title>Novel species of genus Flectobacillus isolated from stream in China.</title>
        <authorList>
            <person name="Lu H."/>
        </authorList>
    </citation>
    <scope>NUCLEOTIDE SEQUENCE [LARGE SCALE GENOMIC DNA]</scope>
    <source>
        <strain evidence="3 4">DC10W</strain>
    </source>
</reference>
<keyword evidence="1" id="KW-0732">Signal</keyword>
<comment type="caution">
    <text evidence="3">The sequence shown here is derived from an EMBL/GenBank/DDBJ whole genome shotgun (WGS) entry which is preliminary data.</text>
</comment>
<evidence type="ECO:0000313" key="3">
    <source>
        <dbReference type="EMBL" id="MDI9865309.1"/>
    </source>
</evidence>
<feature type="signal peptide" evidence="1">
    <location>
        <begin position="1"/>
        <end position="19"/>
    </location>
</feature>
<evidence type="ECO:0000313" key="4">
    <source>
        <dbReference type="Proteomes" id="UP001236569"/>
    </source>
</evidence>
<dbReference type="Pfam" id="PF18962">
    <property type="entry name" value="Por_Secre_tail"/>
    <property type="match status" value="1"/>
</dbReference>
<dbReference type="InterPro" id="IPR013783">
    <property type="entry name" value="Ig-like_fold"/>
</dbReference>
<dbReference type="Proteomes" id="UP001236569">
    <property type="component" value="Unassembled WGS sequence"/>
</dbReference>
<dbReference type="SUPFAM" id="SSF48726">
    <property type="entry name" value="Immunoglobulin"/>
    <property type="match status" value="1"/>
</dbReference>
<proteinExistence type="predicted"/>
<dbReference type="InterPro" id="IPR026444">
    <property type="entry name" value="Secre_tail"/>
</dbReference>
<sequence>MKHLYLILLFLYASCGLYGQQASSNSPVCLGKTLTLTASGGTKYQWSGPNGFSSTLQNPVIEKTTLASSGVYYVTIDGKITYLNVIVGQEDLSGRTPISQTVVGGGLYLETYFTRYVEGVSYEWVGANNFTSNDLSTIVKGISKKSEGMYHLKIKDKYNCIVQDSISVKFSKPDCLYENIVKIKFGEKAFDDRGYINADINKSGTTLINICEGSKPQLFVDTTNFASSDQVSWYKNGQKISSFASIYVSETASYYAIIKTKDCEYTTNSFAVKTVESFNVSYNYDRSSTPIKLCKNDGKVTLYSSVYNQDVYDTQTWKIQWFKNDEPLVGQNWYDLTVKEPGVYRYTLSDGLCSGTSAKQEVILSDNVLSDLYAFAGGPNYYGKEFLICNNYPSFVGVSFLAQGNASFFKDGVLQNKLEVNGNAHIIKYNEVGTYTLEVKQGGCISRDTLIVKQGKQSVTAINVMDTIDPFACLYKRSNRTMYINSYFPNENEWTLQWYRNDTLVWGGYWAKNLTQKGLYRFKAMNNINGCVVYSDTITLNDIKMESVDSDFENKGVIHLCKGTSYPMIDPRCASTDLKKVWKKDGKIIDNSKIVGCKLLISEAGKYWIEYTDMFCTYATDTLVVEIDKAQNVPIQVACVSQGQYSLEIPIQTNSKYLWYKNDILMKVASLPKITVNGANAAKYQVQILNDYCSVMSMPTAIGLDVPSKLSVCHGSSLSIPKISNFKDFKWVGPNGFTATQNDIVIPNVNDSHAGVYTVTINNGNTCVASATVTVDVNQPLDMHYPTSFTVCENGEFIFPKPQSALSQNFENVEYYQVKGPHNLDLNNRYSYANPIIINKFTAEQQGEYLITGFSNNTICTSTLKTTVTISPSECRQVVLDQDVLSNLTSSPPCYGTKLAIPFRVLGNVPASTTFKVLSEEGKVIGQGTNPIEITVPQIKGQARIWIESEDGTLKSTPKYINVRYGPGEYNTYPVINLLSDGEEVTHNNYIGCDTLHLRAAYTQTNLVQWYLNDTLITGATSLNYEVTKAGIYKVVEKMPSGCMWESESVSVKLKTLSKPYIEGSQIISCDYTTLNVRRNPVPAFVARYEWIKIGGSISENGGSELKAKESGLYQVKMKLNSCESISDTFEVKENTTKALSIITSLNQNEVSAFYNCNKPEYILQVNNPNALYAYQWYKNDQIIPNATASSLVLSETGNYQVRVKLGDCFGISEKTTFLNKPFELPLYDVTTGNDSTNNYSLCKGDLAMLSFNISGNGFWNPTSSKLIGYSQIWYKDGVEIYRSENVNGVSTETTSLVAPSRIDGSDYWFGVARLAEPGKYQALLKLKYSDDKTCSMLSKVVTIGIVNELIAFQFNDSDEALVTYSIPKNQTFLTSCASQIHPFAKIGGLDTQMRPYQYEVFRNGVKVKTAFDKDSVKGFSTNQEGIYHLKISHKSGCVMTTGPITIKLNKLKTDIVGIDSSLCQDQLINLRANVNNNTIDSKLLSYSWVKNNQVIGTSPNLFTQSEGVYQLKAELKTANGVCQGLSDKLNISKTRFLSAISPKDSMSYCGIDKLLFQASKEIGLSYQWEKNNEEIPNAISFSYQATQTGRYRVLVQKDGCYEYSPSVFVGLYTNIPATASISGDQSIDYGKEAKLKVDLGSHAPWTFKLSDGREFTAQKTPFEITVNPLSTTSYTLSEVKNICGTGTVSGTAKVTVLVLGIEEESGIHVEVYPVPASDYLTWKVRTDKPASYDLRLSDTQGRVLEVQHNTTRSQAHEGQLNISTLPTGVYFLQLTVGDKTFSRKVIKE</sequence>
<dbReference type="InterPro" id="IPR036179">
    <property type="entry name" value="Ig-like_dom_sf"/>
</dbReference>
<accession>A0ABT6YNY3</accession>
<evidence type="ECO:0000259" key="2">
    <source>
        <dbReference type="Pfam" id="PF18962"/>
    </source>
</evidence>